<dbReference type="EMBL" id="MJMH01000077">
    <property type="protein sequence ID" value="OLQ95449.1"/>
    <property type="molecule type" value="Genomic_DNA"/>
</dbReference>
<dbReference type="Proteomes" id="UP000186039">
    <property type="component" value="Unassembled WGS sequence"/>
</dbReference>
<keyword evidence="2" id="KW-1185">Reference proteome</keyword>
<dbReference type="InterPro" id="IPR012902">
    <property type="entry name" value="N_methyl_site"/>
</dbReference>
<evidence type="ECO:0000313" key="2">
    <source>
        <dbReference type="Proteomes" id="UP000186039"/>
    </source>
</evidence>
<proteinExistence type="predicted"/>
<evidence type="ECO:0000313" key="1">
    <source>
        <dbReference type="EMBL" id="OLQ95449.1"/>
    </source>
</evidence>
<dbReference type="NCBIfam" id="TIGR02532">
    <property type="entry name" value="IV_pilin_GFxxxE"/>
    <property type="match status" value="1"/>
</dbReference>
<reference evidence="1 2" key="1">
    <citation type="submission" date="2016-09" db="EMBL/GenBank/DDBJ databases">
        <title>Genomic Taxonomy of the Vibrionaceae.</title>
        <authorList>
            <person name="Gonzalez-Castillo A."/>
            <person name="Gomez-Gil B."/>
            <person name="Enciso-Ibarra K."/>
        </authorList>
    </citation>
    <scope>NUCLEOTIDE SEQUENCE [LARGE SCALE GENOMIC DNA]</scope>
    <source>
        <strain evidence="1 2">CAIM 1902</strain>
    </source>
</reference>
<name>A0ABX3FMJ9_9VIBR</name>
<dbReference type="RefSeq" id="WP_075713963.1">
    <property type="nucleotide sequence ID" value="NZ_AP019654.1"/>
</dbReference>
<comment type="caution">
    <text evidence="1">The sequence shown here is derived from an EMBL/GenBank/DDBJ whole genome shotgun (WGS) entry which is preliminary data.</text>
</comment>
<organism evidence="1 2">
    <name type="scientific">Vibrio panuliri</name>
    <dbReference type="NCBI Taxonomy" id="1381081"/>
    <lineage>
        <taxon>Bacteria</taxon>
        <taxon>Pseudomonadati</taxon>
        <taxon>Pseudomonadota</taxon>
        <taxon>Gammaproteobacteria</taxon>
        <taxon>Vibrionales</taxon>
        <taxon>Vibrionaceae</taxon>
        <taxon>Vibrio</taxon>
    </lineage>
</organism>
<accession>A0ABX3FMJ9</accession>
<gene>
    <name evidence="1" type="ORF">BIY20_06555</name>
</gene>
<dbReference type="PROSITE" id="PS00409">
    <property type="entry name" value="PROKAR_NTER_METHYL"/>
    <property type="match status" value="1"/>
</dbReference>
<protein>
    <submittedName>
        <fullName evidence="1">MSHA biogenesis protein MshD</fullName>
    </submittedName>
</protein>
<sequence>MQRWRGFTLIESVVAMVMMAIAMVTLTSFLVPQLASSADPHYQSRSAALAQSVMTNILSRKFDQNTQGLGNEIRCSSVDPAALPCTTNWDDSEAVKDLNDIDDYEGCWVPNGTASCRDLYDLISNEKESGYHNFRLDIKVSYAPDSSSRRMKRIDLIVTAGKQTPIEYVAYRGNY</sequence>
<dbReference type="Pfam" id="PF07963">
    <property type="entry name" value="N_methyl"/>
    <property type="match status" value="1"/>
</dbReference>